<evidence type="ECO:0000259" key="1">
    <source>
        <dbReference type="SMART" id="SM00481"/>
    </source>
</evidence>
<dbReference type="CDD" id="cd07432">
    <property type="entry name" value="PHP_HisPPase"/>
    <property type="match status" value="1"/>
</dbReference>
<keyword evidence="3" id="KW-1185">Reference proteome</keyword>
<dbReference type="PANTHER" id="PTHR42924:SF3">
    <property type="entry name" value="POLYMERASE_HISTIDINOL PHOSPHATASE N-TERMINAL DOMAIN-CONTAINING PROTEIN"/>
    <property type="match status" value="1"/>
</dbReference>
<gene>
    <name evidence="2" type="ORF">ASJ80_06120</name>
</gene>
<dbReference type="InterPro" id="IPR016195">
    <property type="entry name" value="Pol/histidinol_Pase-like"/>
</dbReference>
<name>A0A2A2H536_METBR</name>
<dbReference type="InterPro" id="IPR052018">
    <property type="entry name" value="PHP_domain"/>
</dbReference>
<dbReference type="AlphaFoldDB" id="A0A2A2H536"/>
<comment type="caution">
    <text evidence="2">The sequence shown here is derived from an EMBL/GenBank/DDBJ whole genome shotgun (WGS) entry which is preliminary data.</text>
</comment>
<dbReference type="Pfam" id="PF02811">
    <property type="entry name" value="PHP"/>
    <property type="match status" value="1"/>
</dbReference>
<dbReference type="InterPro" id="IPR004013">
    <property type="entry name" value="PHP_dom"/>
</dbReference>
<dbReference type="PANTHER" id="PTHR42924">
    <property type="entry name" value="EXONUCLEASE"/>
    <property type="match status" value="1"/>
</dbReference>
<organism evidence="2 3">
    <name type="scientific">Methanobacterium bryantii</name>
    <dbReference type="NCBI Taxonomy" id="2161"/>
    <lineage>
        <taxon>Archaea</taxon>
        <taxon>Methanobacteriati</taxon>
        <taxon>Methanobacteriota</taxon>
        <taxon>Methanomada group</taxon>
        <taxon>Methanobacteria</taxon>
        <taxon>Methanobacteriales</taxon>
        <taxon>Methanobacteriaceae</taxon>
        <taxon>Methanobacterium</taxon>
    </lineage>
</organism>
<dbReference type="GO" id="GO:0004534">
    <property type="term" value="F:5'-3' RNA exonuclease activity"/>
    <property type="evidence" value="ECO:0007669"/>
    <property type="project" value="TreeGrafter"/>
</dbReference>
<dbReference type="GO" id="GO:0035312">
    <property type="term" value="F:5'-3' DNA exonuclease activity"/>
    <property type="evidence" value="ECO:0007669"/>
    <property type="project" value="TreeGrafter"/>
</dbReference>
<feature type="domain" description="Polymerase/histidinol phosphatase N-terminal" evidence="1">
    <location>
        <begin position="3"/>
        <end position="68"/>
    </location>
</feature>
<proteinExistence type="predicted"/>
<dbReference type="Gene3D" id="3.20.20.140">
    <property type="entry name" value="Metal-dependent hydrolases"/>
    <property type="match status" value="1"/>
</dbReference>
<dbReference type="Proteomes" id="UP000217784">
    <property type="component" value="Unassembled WGS sequence"/>
</dbReference>
<dbReference type="SUPFAM" id="SSF89550">
    <property type="entry name" value="PHP domain-like"/>
    <property type="match status" value="1"/>
</dbReference>
<dbReference type="RefSeq" id="WP_069582708.1">
    <property type="nucleotide sequence ID" value="NZ_LMVM01000023.1"/>
</dbReference>
<accession>A0A2A2H536</accession>
<dbReference type="EMBL" id="LMVM01000023">
    <property type="protein sequence ID" value="PAV04416.1"/>
    <property type="molecule type" value="Genomic_DNA"/>
</dbReference>
<evidence type="ECO:0000313" key="3">
    <source>
        <dbReference type="Proteomes" id="UP000217784"/>
    </source>
</evidence>
<dbReference type="SMART" id="SM00481">
    <property type="entry name" value="POLIIIAc"/>
    <property type="match status" value="1"/>
</dbReference>
<dbReference type="InterPro" id="IPR003141">
    <property type="entry name" value="Pol/His_phosphatase_N"/>
</dbReference>
<protein>
    <submittedName>
        <fullName evidence="2">Histidinol phosphatase</fullName>
    </submittedName>
</protein>
<evidence type="ECO:0000313" key="2">
    <source>
        <dbReference type="EMBL" id="PAV04416.1"/>
    </source>
</evidence>
<reference evidence="2 3" key="1">
    <citation type="journal article" date="2017" name="BMC Genomics">
        <title>Genomic analysis of methanogenic archaea reveals a shift towards energy conservation.</title>
        <authorList>
            <person name="Gilmore S.P."/>
            <person name="Henske J.K."/>
            <person name="Sexton J.A."/>
            <person name="Solomon K.V."/>
            <person name="Seppala S."/>
            <person name="Yoo J.I."/>
            <person name="Huyett L.M."/>
            <person name="Pressman A."/>
            <person name="Cogan J.Z."/>
            <person name="Kivenson V."/>
            <person name="Peng X."/>
            <person name="Tan Y."/>
            <person name="Valentine D.L."/>
            <person name="O'Malley M.A."/>
        </authorList>
    </citation>
    <scope>NUCLEOTIDE SEQUENCE [LARGE SCALE GENOMIC DNA]</scope>
    <source>
        <strain evidence="2 3">M.o.H.</strain>
    </source>
</reference>
<sequence>MKYDLHSHSKYSSDGILDPKKIIKVAIKKGLDGIAVTDHNTIKGGLEAKKYETDDFKVIIGSEVMTTKGEVIGLFLSEEIKSKDFYDVISEIKAQNGIVVLPHPFDEWRYASFPAKEDVKYIDNIEIFNSRCVKKKYNDNASKFAEKYKLGATGGSDAHFANEIGHAGIIVETDDIYEAILKNNLHVFGKTSTNLNHVFTKMLKTWKKHF</sequence>
<dbReference type="OrthoDB" id="63337at2157"/>